<reference evidence="2" key="2">
    <citation type="submission" date="2020-12" db="EMBL/GenBank/DDBJ databases">
        <authorList>
            <person name="Kanost M."/>
        </authorList>
    </citation>
    <scope>NUCLEOTIDE SEQUENCE</scope>
</reference>
<dbReference type="AlphaFoldDB" id="A0A921ZQ62"/>
<gene>
    <name evidence="2" type="ORF">O3G_MSEX012944</name>
</gene>
<dbReference type="EMBL" id="JH668791">
    <property type="protein sequence ID" value="KAG6461941.1"/>
    <property type="molecule type" value="Genomic_DNA"/>
</dbReference>
<comment type="caution">
    <text evidence="2">The sequence shown here is derived from an EMBL/GenBank/DDBJ whole genome shotgun (WGS) entry which is preliminary data.</text>
</comment>
<protein>
    <recommendedName>
        <fullName evidence="4">Integrase catalytic domain-containing protein</fullName>
    </recommendedName>
</protein>
<feature type="compositionally biased region" description="Basic and acidic residues" evidence="1">
    <location>
        <begin position="237"/>
        <end position="249"/>
    </location>
</feature>
<dbReference type="Proteomes" id="UP000791440">
    <property type="component" value="Unassembled WGS sequence"/>
</dbReference>
<name>A0A921ZQ62_MANSE</name>
<organism evidence="2 3">
    <name type="scientific">Manduca sexta</name>
    <name type="common">Tobacco hawkmoth</name>
    <name type="synonym">Tobacco hornworm</name>
    <dbReference type="NCBI Taxonomy" id="7130"/>
    <lineage>
        <taxon>Eukaryota</taxon>
        <taxon>Metazoa</taxon>
        <taxon>Ecdysozoa</taxon>
        <taxon>Arthropoda</taxon>
        <taxon>Hexapoda</taxon>
        <taxon>Insecta</taxon>
        <taxon>Pterygota</taxon>
        <taxon>Neoptera</taxon>
        <taxon>Endopterygota</taxon>
        <taxon>Lepidoptera</taxon>
        <taxon>Glossata</taxon>
        <taxon>Ditrysia</taxon>
        <taxon>Bombycoidea</taxon>
        <taxon>Sphingidae</taxon>
        <taxon>Sphinginae</taxon>
        <taxon>Sphingini</taxon>
        <taxon>Manduca</taxon>
    </lineage>
</organism>
<dbReference type="PANTHER" id="PTHR37984">
    <property type="entry name" value="PROTEIN CBG26694"/>
    <property type="match status" value="1"/>
</dbReference>
<dbReference type="InterPro" id="IPR050951">
    <property type="entry name" value="Retrovirus_Pol_polyprotein"/>
</dbReference>
<keyword evidence="3" id="KW-1185">Reference proteome</keyword>
<reference evidence="2" key="1">
    <citation type="journal article" date="2016" name="Insect Biochem. Mol. Biol.">
        <title>Multifaceted biological insights from a draft genome sequence of the tobacco hornworm moth, Manduca sexta.</title>
        <authorList>
            <person name="Kanost M.R."/>
            <person name="Arrese E.L."/>
            <person name="Cao X."/>
            <person name="Chen Y.R."/>
            <person name="Chellapilla S."/>
            <person name="Goldsmith M.R."/>
            <person name="Grosse-Wilde E."/>
            <person name="Heckel D.G."/>
            <person name="Herndon N."/>
            <person name="Jiang H."/>
            <person name="Papanicolaou A."/>
            <person name="Qu J."/>
            <person name="Soulages J.L."/>
            <person name="Vogel H."/>
            <person name="Walters J."/>
            <person name="Waterhouse R.M."/>
            <person name="Ahn S.J."/>
            <person name="Almeida F.C."/>
            <person name="An C."/>
            <person name="Aqrawi P."/>
            <person name="Bretschneider A."/>
            <person name="Bryant W.B."/>
            <person name="Bucks S."/>
            <person name="Chao H."/>
            <person name="Chevignon G."/>
            <person name="Christen J.M."/>
            <person name="Clarke D.F."/>
            <person name="Dittmer N.T."/>
            <person name="Ferguson L.C.F."/>
            <person name="Garavelou S."/>
            <person name="Gordon K.H.J."/>
            <person name="Gunaratna R.T."/>
            <person name="Han Y."/>
            <person name="Hauser F."/>
            <person name="He Y."/>
            <person name="Heidel-Fischer H."/>
            <person name="Hirsh A."/>
            <person name="Hu Y."/>
            <person name="Jiang H."/>
            <person name="Kalra D."/>
            <person name="Klinner C."/>
            <person name="Konig C."/>
            <person name="Kovar C."/>
            <person name="Kroll A.R."/>
            <person name="Kuwar S.S."/>
            <person name="Lee S.L."/>
            <person name="Lehman R."/>
            <person name="Li K."/>
            <person name="Li Z."/>
            <person name="Liang H."/>
            <person name="Lovelace S."/>
            <person name="Lu Z."/>
            <person name="Mansfield J.H."/>
            <person name="McCulloch K.J."/>
            <person name="Mathew T."/>
            <person name="Morton B."/>
            <person name="Muzny D.M."/>
            <person name="Neunemann D."/>
            <person name="Ongeri F."/>
            <person name="Pauchet Y."/>
            <person name="Pu L.L."/>
            <person name="Pyrousis I."/>
            <person name="Rao X.J."/>
            <person name="Redding A."/>
            <person name="Roesel C."/>
            <person name="Sanchez-Gracia A."/>
            <person name="Schaack S."/>
            <person name="Shukla A."/>
            <person name="Tetreau G."/>
            <person name="Wang Y."/>
            <person name="Xiong G.H."/>
            <person name="Traut W."/>
            <person name="Walsh T.K."/>
            <person name="Worley K.C."/>
            <person name="Wu D."/>
            <person name="Wu W."/>
            <person name="Wu Y.Q."/>
            <person name="Zhang X."/>
            <person name="Zou Z."/>
            <person name="Zucker H."/>
            <person name="Briscoe A.D."/>
            <person name="Burmester T."/>
            <person name="Clem R.J."/>
            <person name="Feyereisen R."/>
            <person name="Grimmelikhuijzen C.J.P."/>
            <person name="Hamodrakas S.J."/>
            <person name="Hansson B.S."/>
            <person name="Huguet E."/>
            <person name="Jermiin L.S."/>
            <person name="Lan Q."/>
            <person name="Lehman H.K."/>
            <person name="Lorenzen M."/>
            <person name="Merzendorfer H."/>
            <person name="Michalopoulos I."/>
            <person name="Morton D.B."/>
            <person name="Muthukrishnan S."/>
            <person name="Oakeshott J.G."/>
            <person name="Palmer W."/>
            <person name="Park Y."/>
            <person name="Passarelli A.L."/>
            <person name="Rozas J."/>
            <person name="Schwartz L.M."/>
            <person name="Smith W."/>
            <person name="Southgate A."/>
            <person name="Vilcinskas A."/>
            <person name="Vogt R."/>
            <person name="Wang P."/>
            <person name="Werren J."/>
            <person name="Yu X.Q."/>
            <person name="Zhou J.J."/>
            <person name="Brown S.J."/>
            <person name="Scherer S.E."/>
            <person name="Richards S."/>
            <person name="Blissard G.W."/>
        </authorList>
    </citation>
    <scope>NUCLEOTIDE SEQUENCE</scope>
</reference>
<feature type="region of interest" description="Disordered" evidence="1">
    <location>
        <begin position="210"/>
        <end position="249"/>
    </location>
</feature>
<evidence type="ECO:0000313" key="3">
    <source>
        <dbReference type="Proteomes" id="UP000791440"/>
    </source>
</evidence>
<feature type="compositionally biased region" description="Basic residues" evidence="1">
    <location>
        <begin position="222"/>
        <end position="231"/>
    </location>
</feature>
<dbReference type="PANTHER" id="PTHR37984:SF5">
    <property type="entry name" value="PROTEIN NYNRIN-LIKE"/>
    <property type="match status" value="1"/>
</dbReference>
<proteinExistence type="predicted"/>
<evidence type="ECO:0000256" key="1">
    <source>
        <dbReference type="SAM" id="MobiDB-lite"/>
    </source>
</evidence>
<sequence>MQQCMSVLGVKQNFVPLYHPQSNPAERKNRDLKAMLAYLVEEDHTSWPKKLPLVRFALNSSKCRTTGKSPAYLAFAREMRSPTEVTHDLRAILDKGNFVPQITPYLRKFVKSLSAIRERVEIQQDKTKKYADQSRRPAESFQVGDLVLLKSHVLSNAPKNVTAKFAPRRDGPYQILNRDSPTTYTLSHVDQPNEILGKYHNQDLFIYRSKDDRSSLPNPVLPKKKRGRPTSKAKGLVQERGRSPRLEGEHIVNRMAMLPDRTTRGRLPARFAE</sequence>
<evidence type="ECO:0000313" key="2">
    <source>
        <dbReference type="EMBL" id="KAG6461941.1"/>
    </source>
</evidence>
<evidence type="ECO:0008006" key="4">
    <source>
        <dbReference type="Google" id="ProtNLM"/>
    </source>
</evidence>
<accession>A0A921ZQ62</accession>